<keyword evidence="2" id="KW-1185">Reference proteome</keyword>
<proteinExistence type="predicted"/>
<evidence type="ECO:0000313" key="1">
    <source>
        <dbReference type="EMBL" id="MBK4724662.1"/>
    </source>
</evidence>
<reference evidence="1" key="1">
    <citation type="submission" date="2021-01" db="EMBL/GenBank/DDBJ databases">
        <title>Draft genome of Pantoea agglomerans Eh 335.</title>
        <authorList>
            <person name="Emsley S.A."/>
            <person name="Oline D.K."/>
            <person name="Saw J.H."/>
            <person name="Ushijima B."/>
            <person name="Videau P."/>
            <person name="Koyack M.J."/>
        </authorList>
    </citation>
    <scope>NUCLEOTIDE SEQUENCE</scope>
    <source>
        <strain evidence="1">Eh 335</strain>
    </source>
</reference>
<name>A0ACC5RIX9_ENTAG</name>
<comment type="caution">
    <text evidence="1">The sequence shown here is derived from an EMBL/GenBank/DDBJ whole genome shotgun (WGS) entry which is preliminary data.</text>
</comment>
<protein>
    <submittedName>
        <fullName evidence="1">Uncharacterized protein</fullName>
    </submittedName>
</protein>
<organism evidence="1 2">
    <name type="scientific">Enterobacter agglomerans</name>
    <name type="common">Erwinia herbicola</name>
    <name type="synonym">Pantoea agglomerans</name>
    <dbReference type="NCBI Taxonomy" id="549"/>
    <lineage>
        <taxon>Bacteria</taxon>
        <taxon>Pseudomonadati</taxon>
        <taxon>Pseudomonadota</taxon>
        <taxon>Gammaproteobacteria</taxon>
        <taxon>Enterobacterales</taxon>
        <taxon>Erwiniaceae</taxon>
        <taxon>Pantoea</taxon>
        <taxon>Pantoea agglomerans group</taxon>
    </lineage>
</organism>
<evidence type="ECO:0000313" key="2">
    <source>
        <dbReference type="Proteomes" id="UP000633731"/>
    </source>
</evidence>
<gene>
    <name evidence="1" type="ORF">JJL49_05395</name>
</gene>
<dbReference type="EMBL" id="JAEOXF010000002">
    <property type="protein sequence ID" value="MBK4724662.1"/>
    <property type="molecule type" value="Genomic_DNA"/>
</dbReference>
<accession>A0ACC5RIX9</accession>
<sequence length="299" mass="33688">MNTIESYTPEFVLRLKQNADPCHCPCCQRQPSTVTLRWQEQIRHSALLDCDRAAREILCREDAFILHSDRSEKPNARPLDPRLQALNQAAINLAISGDASPEQVLYTLGVLISKSSQLSEPQQIEALGDELIGLMQQGMMAQAFEQLPVIDTSKLAALKALSRCELDASLDPLTGMTLILKLNDINVMTSDYLQDTLQELEQAPQLAEFMQSHRSVFLNVLLYAFYHDVFPGENECAWQQQFYRLCQHFFSVKMLCAIFIHSEMMLDDETIAALFAAWQRAPEVAASDNPLLAGISLLR</sequence>
<dbReference type="Proteomes" id="UP000633731">
    <property type="component" value="Unassembled WGS sequence"/>
</dbReference>